<comment type="caution">
    <text evidence="2">The sequence shown here is derived from an EMBL/GenBank/DDBJ whole genome shotgun (WGS) entry which is preliminary data.</text>
</comment>
<evidence type="ECO:0000313" key="2">
    <source>
        <dbReference type="EMBL" id="CAD8173408.1"/>
    </source>
</evidence>
<dbReference type="PANTHER" id="PTHR23275:SF100">
    <property type="entry name" value="EGF-LIKE DOMAIN-CONTAINING PROTEIN"/>
    <property type="match status" value="1"/>
</dbReference>
<dbReference type="EMBL" id="CAJJDO010000059">
    <property type="protein sequence ID" value="CAD8173408.1"/>
    <property type="molecule type" value="Genomic_DNA"/>
</dbReference>
<protein>
    <recommendedName>
        <fullName evidence="4">Transmembrane protein</fullName>
    </recommendedName>
</protein>
<organism evidence="2 3">
    <name type="scientific">Paramecium pentaurelia</name>
    <dbReference type="NCBI Taxonomy" id="43138"/>
    <lineage>
        <taxon>Eukaryota</taxon>
        <taxon>Sar</taxon>
        <taxon>Alveolata</taxon>
        <taxon>Ciliophora</taxon>
        <taxon>Intramacronucleata</taxon>
        <taxon>Oligohymenophorea</taxon>
        <taxon>Peniculida</taxon>
        <taxon>Parameciidae</taxon>
        <taxon>Paramecium</taxon>
    </lineage>
</organism>
<dbReference type="Proteomes" id="UP000689195">
    <property type="component" value="Unassembled WGS sequence"/>
</dbReference>
<dbReference type="InterPro" id="IPR052798">
    <property type="entry name" value="Giardia_VSA"/>
</dbReference>
<keyword evidence="1" id="KW-0732">Signal</keyword>
<evidence type="ECO:0008006" key="4">
    <source>
        <dbReference type="Google" id="ProtNLM"/>
    </source>
</evidence>
<proteinExistence type="predicted"/>
<feature type="signal peptide" evidence="1">
    <location>
        <begin position="1"/>
        <end position="19"/>
    </location>
</feature>
<dbReference type="PANTHER" id="PTHR23275">
    <property type="entry name" value="CABRIOLET.-RELATED"/>
    <property type="match status" value="1"/>
</dbReference>
<evidence type="ECO:0000313" key="3">
    <source>
        <dbReference type="Proteomes" id="UP000689195"/>
    </source>
</evidence>
<reference evidence="2" key="1">
    <citation type="submission" date="2021-01" db="EMBL/GenBank/DDBJ databases">
        <authorList>
            <consortium name="Genoscope - CEA"/>
            <person name="William W."/>
        </authorList>
    </citation>
    <scope>NUCLEOTIDE SEQUENCE</scope>
</reference>
<gene>
    <name evidence="2" type="ORF">PPENT_87.1.T0590103</name>
</gene>
<name>A0A8S1V720_9CILI</name>
<dbReference type="CDD" id="cd00064">
    <property type="entry name" value="FU"/>
    <property type="match status" value="1"/>
</dbReference>
<feature type="chain" id="PRO_5035805795" description="Transmembrane protein" evidence="1">
    <location>
        <begin position="20"/>
        <end position="1156"/>
    </location>
</feature>
<keyword evidence="3" id="KW-1185">Reference proteome</keyword>
<accession>A0A8S1V720</accession>
<evidence type="ECO:0000256" key="1">
    <source>
        <dbReference type="SAM" id="SignalP"/>
    </source>
</evidence>
<dbReference type="OrthoDB" id="318003at2759"/>
<dbReference type="AlphaFoldDB" id="A0A8S1V720"/>
<sequence length="1156" mass="135539">MRIYTLYLLAIIVVQNSISWRILNLPSINPFTIQSIENEMDSDINCAGFGVWSRYVPLSNVVQIGEIGILDSSCFHLFRIQDKTNSQVYFLQYECVNFEQKTIKKYFQFLGSDGSDFIEEIQINEESYEYVWNFQGFITIPSQKQVTIYYYEQVTQIFSKQLQIDYPFEGINSNLIIGGDFKVSQNSPLYNLENSLLSYFPGNLDYLLDCLLNNPDYFLEIIQSNEENFCWCQQSAKTDIDDVIIQKQDLFQFVSQQTNCQQFLLSSWIKIKEINSYQDEFDFQLFKLSGNFQNPQLVQENLSPFQLFYKISNLGNQIIFKTYSYTFPNLNIDFSNNPFLKTEVFNIDCDIQIWHYIQVEKTDTSISISITFYQGYDQIQHIMNLEVKQFNMVQLKLLYGNILQSKSQYLNISIIGLQLLNCPDSNQPIINCHPTCKECDGPTKVDCLSCFESSNRIYLPDFKECICGYGTIDQNDECIYYQTLNFNIIQEKPLKEECLYGYFELNDDCFQCPSIINNNVITCLECVQDPKQWIQTFFCETILLTDKNGNITKYLTNQNLQYILIGDDIQYCPNCNLKYPSFDQIDQVESIFKFKRFCQSLENDCYSCSEECLKCQLQGINLYCQYLESTYTLFQFNFYEQRCEPPSFIDFQKKCITCQIQHCLYCFNYFANDPTKTTLGFYQIYSLIDEEIKVGCAQCTEGFIFDFQIGQCIYQKPQQQNCLRSYINLDDKEICTLSAINDFSFAFEIINCQIYILNCLQCIQTLQQTLKCLICDDGYLVSSKTGICIKCPIVTAKQCFEENSLEPWKWLVQGFIIQFLPNRPIFTGFVYRPKLSITQCIQEYEIIGNSCQKYCDKTCSVCEPDNIKKQFFCSKCKLNYFKEPKRVQADGKCISCPSLCQVCQERPKEEINTINPYFLITPDNLIFTSRCIQKIPSQQVQIDPKLKIAQFCYQNSCNNNLEFNYGDFYCNRMDVIQTDLDQYYNYQYFNEIGVKQWTLSLQLQEDCVIYNSEQFIDNTVKENIFSMQLTRLKIQGTSNPIQLRTEKFQLSLLKFDKIILNHLIFDIESELALIFYNRGLPVDLNLLDMQFYSTRNSPISMSIQGKNVLNVNFLNITIFNITFDNQVLFNIVCTDQSDYIIINNFHKKNTNRKFNY</sequence>
<dbReference type="InterPro" id="IPR006212">
    <property type="entry name" value="Furin_repeat"/>
</dbReference>